<dbReference type="KEGG" id="nmv:NITMOv2_3839"/>
<protein>
    <recommendedName>
        <fullName evidence="2">Antitoxin</fullName>
    </recommendedName>
</protein>
<evidence type="ECO:0000256" key="2">
    <source>
        <dbReference type="RuleBase" id="RU362080"/>
    </source>
</evidence>
<dbReference type="EMBL" id="CP011801">
    <property type="protein sequence ID" value="ALA60228.1"/>
    <property type="molecule type" value="Genomic_DNA"/>
</dbReference>
<name>A0A0K2GGY5_NITMO</name>
<dbReference type="Proteomes" id="UP000069205">
    <property type="component" value="Chromosome"/>
</dbReference>
<evidence type="ECO:0000256" key="1">
    <source>
        <dbReference type="ARBA" id="ARBA00009981"/>
    </source>
</evidence>
<dbReference type="PANTHER" id="PTHR33713:SF6">
    <property type="entry name" value="ANTITOXIN YEFM"/>
    <property type="match status" value="1"/>
</dbReference>
<evidence type="ECO:0000313" key="4">
    <source>
        <dbReference type="Proteomes" id="UP000069205"/>
    </source>
</evidence>
<dbReference type="STRING" id="42253.NITMOv2_3839"/>
<dbReference type="SUPFAM" id="SSF143120">
    <property type="entry name" value="YefM-like"/>
    <property type="match status" value="1"/>
</dbReference>
<proteinExistence type="inferred from homology"/>
<dbReference type="AlphaFoldDB" id="A0A0K2GGY5"/>
<dbReference type="Pfam" id="PF02604">
    <property type="entry name" value="PhdYeFM_antitox"/>
    <property type="match status" value="1"/>
</dbReference>
<comment type="similarity">
    <text evidence="1 2">Belongs to the phD/YefM antitoxin family.</text>
</comment>
<dbReference type="PANTHER" id="PTHR33713">
    <property type="entry name" value="ANTITOXIN YAFN-RELATED"/>
    <property type="match status" value="1"/>
</dbReference>
<comment type="function">
    <text evidence="2">Antitoxin component of a type II toxin-antitoxin (TA) system.</text>
</comment>
<dbReference type="NCBIfam" id="TIGR01552">
    <property type="entry name" value="phd_fam"/>
    <property type="match status" value="1"/>
</dbReference>
<dbReference type="InterPro" id="IPR006442">
    <property type="entry name" value="Antitoxin_Phd/YefM"/>
</dbReference>
<gene>
    <name evidence="3" type="ORF">NITMOv2_3839</name>
</gene>
<dbReference type="InterPro" id="IPR036165">
    <property type="entry name" value="YefM-like_sf"/>
</dbReference>
<dbReference type="Gene3D" id="3.40.1620.10">
    <property type="entry name" value="YefM-like domain"/>
    <property type="match status" value="1"/>
</dbReference>
<dbReference type="PATRIC" id="fig|42253.5.peg.3783"/>
<dbReference type="OrthoDB" id="9809157at2"/>
<dbReference type="InterPro" id="IPR051405">
    <property type="entry name" value="phD/YefM_antitoxin"/>
</dbReference>
<organism evidence="3 4">
    <name type="scientific">Nitrospira moscoviensis</name>
    <dbReference type="NCBI Taxonomy" id="42253"/>
    <lineage>
        <taxon>Bacteria</taxon>
        <taxon>Pseudomonadati</taxon>
        <taxon>Nitrospirota</taxon>
        <taxon>Nitrospiria</taxon>
        <taxon>Nitrospirales</taxon>
        <taxon>Nitrospiraceae</taxon>
        <taxon>Nitrospira</taxon>
    </lineage>
</organism>
<evidence type="ECO:0000313" key="3">
    <source>
        <dbReference type="EMBL" id="ALA60228.1"/>
    </source>
</evidence>
<keyword evidence="4" id="KW-1185">Reference proteome</keyword>
<sequence length="96" mass="10871">MLQVDQFMSVSEAQNRLLDLISRINQKQEVVAITRDGVPLAVLLSIEQFGGFMETVEILSDQKSMRALRRSLKQAEKGQWVSHKAVFGRIVSKPSR</sequence>
<accession>A0A0K2GGY5</accession>
<reference evidence="3 4" key="1">
    <citation type="journal article" date="2015" name="Proc. Natl. Acad. Sci. U.S.A.">
        <title>Expanded metabolic versatility of ubiquitous nitrite-oxidizing bacteria from the genus Nitrospira.</title>
        <authorList>
            <person name="Koch H."/>
            <person name="Lucker S."/>
            <person name="Albertsen M."/>
            <person name="Kitzinger K."/>
            <person name="Herbold C."/>
            <person name="Spieck E."/>
            <person name="Nielsen P.H."/>
            <person name="Wagner M."/>
            <person name="Daims H."/>
        </authorList>
    </citation>
    <scope>NUCLEOTIDE SEQUENCE [LARGE SCALE GENOMIC DNA]</scope>
    <source>
        <strain evidence="3 4">NSP M-1</strain>
    </source>
</reference>
<dbReference type="RefSeq" id="WP_053381111.1">
    <property type="nucleotide sequence ID" value="NZ_CP011801.1"/>
</dbReference>